<dbReference type="PANTHER" id="PTHR20852:SF93">
    <property type="entry name" value="GLUTAMINE SYNTHETASE CYTOSOLIC ISOZYME 1-1"/>
    <property type="match status" value="1"/>
</dbReference>
<feature type="region of interest" description="Disordered" evidence="7">
    <location>
        <begin position="493"/>
        <end position="535"/>
    </location>
</feature>
<dbReference type="SMART" id="SM01230">
    <property type="entry name" value="Gln-synt_C"/>
    <property type="match status" value="1"/>
</dbReference>
<dbReference type="OrthoDB" id="532118at2759"/>
<dbReference type="STRING" id="33097.A0A150G5Y4"/>
<dbReference type="PANTHER" id="PTHR20852">
    <property type="entry name" value="GLUTAMINE SYNTHETASE"/>
    <property type="match status" value="1"/>
</dbReference>
<dbReference type="Gene3D" id="3.10.20.70">
    <property type="entry name" value="Glutamine synthetase, N-terminal domain"/>
    <property type="match status" value="1"/>
</dbReference>
<dbReference type="EMBL" id="LSYV01000058">
    <property type="protein sequence ID" value="KXZ45234.1"/>
    <property type="molecule type" value="Genomic_DNA"/>
</dbReference>
<dbReference type="AlphaFoldDB" id="A0A150G5Y4"/>
<dbReference type="GO" id="GO:0005524">
    <property type="term" value="F:ATP binding"/>
    <property type="evidence" value="ECO:0007669"/>
    <property type="project" value="UniProtKB-KW"/>
</dbReference>
<name>A0A150G5Y4_GONPE</name>
<dbReference type="Gene3D" id="3.30.590.10">
    <property type="entry name" value="Glutamine synthetase/guanido kinase, catalytic domain"/>
    <property type="match status" value="1"/>
</dbReference>
<dbReference type="InterPro" id="IPR036651">
    <property type="entry name" value="Gln_synt_N_sf"/>
</dbReference>
<feature type="compositionally biased region" description="Basic and acidic residues" evidence="7">
    <location>
        <begin position="238"/>
        <end position="247"/>
    </location>
</feature>
<keyword evidence="5" id="KW-0547">Nucleotide-binding</keyword>
<comment type="caution">
    <text evidence="9">The sequence shown here is derived from an EMBL/GenBank/DDBJ whole genome shotgun (WGS) entry which is preliminary data.</text>
</comment>
<dbReference type="InterPro" id="IPR014746">
    <property type="entry name" value="Gln_synth/guanido_kin_cat_dom"/>
</dbReference>
<accession>A0A150G5Y4</accession>
<evidence type="ECO:0000256" key="1">
    <source>
        <dbReference type="ARBA" id="ARBA00004496"/>
    </source>
</evidence>
<feature type="domain" description="GS catalytic" evidence="8">
    <location>
        <begin position="139"/>
        <end position="404"/>
    </location>
</feature>
<comment type="subcellular location">
    <subcellularLocation>
        <location evidence="1">Cytoplasm</location>
    </subcellularLocation>
</comment>
<evidence type="ECO:0000256" key="4">
    <source>
        <dbReference type="ARBA" id="ARBA00022598"/>
    </source>
</evidence>
<dbReference type="GO" id="GO:0005737">
    <property type="term" value="C:cytoplasm"/>
    <property type="evidence" value="ECO:0007669"/>
    <property type="project" value="UniProtKB-SubCell"/>
</dbReference>
<keyword evidence="6" id="KW-0067">ATP-binding</keyword>
<evidence type="ECO:0000313" key="9">
    <source>
        <dbReference type="EMBL" id="KXZ45234.1"/>
    </source>
</evidence>
<evidence type="ECO:0000256" key="2">
    <source>
        <dbReference type="ARBA" id="ARBA00012937"/>
    </source>
</evidence>
<keyword evidence="3" id="KW-0963">Cytoplasm</keyword>
<protein>
    <recommendedName>
        <fullName evidence="2">glutamine synthetase</fullName>
        <ecNumber evidence="2">6.3.1.2</ecNumber>
    </recommendedName>
</protein>
<reference evidence="10" key="1">
    <citation type="journal article" date="2016" name="Nat. Commun.">
        <title>The Gonium pectorale genome demonstrates co-option of cell cycle regulation during the evolution of multicellularity.</title>
        <authorList>
            <person name="Hanschen E.R."/>
            <person name="Marriage T.N."/>
            <person name="Ferris P.J."/>
            <person name="Hamaji T."/>
            <person name="Toyoda A."/>
            <person name="Fujiyama A."/>
            <person name="Neme R."/>
            <person name="Noguchi H."/>
            <person name="Minakuchi Y."/>
            <person name="Suzuki M."/>
            <person name="Kawai-Toyooka H."/>
            <person name="Smith D.R."/>
            <person name="Sparks H."/>
            <person name="Anderson J."/>
            <person name="Bakaric R."/>
            <person name="Luria V."/>
            <person name="Karger A."/>
            <person name="Kirschner M.W."/>
            <person name="Durand P.M."/>
            <person name="Michod R.E."/>
            <person name="Nozaki H."/>
            <person name="Olson B.J."/>
        </authorList>
    </citation>
    <scope>NUCLEOTIDE SEQUENCE [LARGE SCALE GENOMIC DNA]</scope>
    <source>
        <strain evidence="10">NIES-2863</strain>
    </source>
</reference>
<keyword evidence="10" id="KW-1185">Reference proteome</keyword>
<dbReference type="GO" id="GO:0006542">
    <property type="term" value="P:glutamine biosynthetic process"/>
    <property type="evidence" value="ECO:0007669"/>
    <property type="project" value="InterPro"/>
</dbReference>
<dbReference type="InterPro" id="IPR008146">
    <property type="entry name" value="Gln_synth_cat_dom"/>
</dbReference>
<dbReference type="SUPFAM" id="SSF55931">
    <property type="entry name" value="Glutamine synthetase/guanido kinase"/>
    <property type="match status" value="1"/>
</dbReference>
<dbReference type="GO" id="GO:0004356">
    <property type="term" value="F:glutamine synthetase activity"/>
    <property type="evidence" value="ECO:0007669"/>
    <property type="project" value="UniProtKB-EC"/>
</dbReference>
<gene>
    <name evidence="9" type="ORF">GPECTOR_57g524</name>
</gene>
<dbReference type="SUPFAM" id="SSF54368">
    <property type="entry name" value="Glutamine synthetase, N-terminal domain"/>
    <property type="match status" value="1"/>
</dbReference>
<sequence length="535" mass="56351">MDFSAFGFGAPLGGGGDDSSNHSASETCALPAYLRAPEVTGQVMAEYIWLAGGGQLRSKTRVLETKPSCAEEAPIMVVESNPGNQMAEPNYELFLKPRKIFRDPFRGGDHILVLCDTFFAAQVAADESSVPATVLQPSETNSRVACENVLKVAEQEQPVFAVEQEYAVGVQHPIPLHEVPFGPRRPTARSSSSSCGGSRKSQTGSASRGGSAKAGQFGKVAPSRATAMPTGSCETEEEHVGATKQQDVHSLEGLHSYKIGPGRGIDVADDLWTSRYLLQRVAEDHGTAVSWQPDAMPQERPLGCYFKYSTAASRQAPAGLGVIGQQLARLQATHLHHQFAYNDGKLERLAAPEASSFTHAVGSAAASVVVPSLTYMQQGGYYTDRRPPADADPYKVTLMLAATTLDIPLPKLSAAASASGLAPSLAAGPSLVPAAVGRGGCGADAAYSPMSSFLMAVRRQQHCMYDSESEECDSVDEDTCMTEDSAALLAKMDDDGCGAEGSSCESDFDEDDDASSSPIAGWSSGDIASHQGEGI</sequence>
<organism evidence="9 10">
    <name type="scientific">Gonium pectorale</name>
    <name type="common">Green alga</name>
    <dbReference type="NCBI Taxonomy" id="33097"/>
    <lineage>
        <taxon>Eukaryota</taxon>
        <taxon>Viridiplantae</taxon>
        <taxon>Chlorophyta</taxon>
        <taxon>core chlorophytes</taxon>
        <taxon>Chlorophyceae</taxon>
        <taxon>CS clade</taxon>
        <taxon>Chlamydomonadales</taxon>
        <taxon>Volvocaceae</taxon>
        <taxon>Gonium</taxon>
    </lineage>
</organism>
<evidence type="ECO:0000313" key="10">
    <source>
        <dbReference type="Proteomes" id="UP000075714"/>
    </source>
</evidence>
<keyword evidence="4" id="KW-0436">Ligase</keyword>
<feature type="compositionally biased region" description="Low complexity" evidence="7">
    <location>
        <begin position="189"/>
        <end position="215"/>
    </location>
</feature>
<dbReference type="EC" id="6.3.1.2" evidence="2"/>
<dbReference type="Proteomes" id="UP000075714">
    <property type="component" value="Unassembled WGS sequence"/>
</dbReference>
<evidence type="ECO:0000256" key="5">
    <source>
        <dbReference type="ARBA" id="ARBA00022741"/>
    </source>
</evidence>
<proteinExistence type="predicted"/>
<evidence type="ECO:0000259" key="8">
    <source>
        <dbReference type="SMART" id="SM01230"/>
    </source>
</evidence>
<feature type="region of interest" description="Disordered" evidence="7">
    <location>
        <begin position="177"/>
        <end position="247"/>
    </location>
</feature>
<evidence type="ECO:0000256" key="6">
    <source>
        <dbReference type="ARBA" id="ARBA00022840"/>
    </source>
</evidence>
<dbReference type="InterPro" id="IPR050292">
    <property type="entry name" value="Glutamine_Synthetase"/>
</dbReference>
<evidence type="ECO:0000256" key="7">
    <source>
        <dbReference type="SAM" id="MobiDB-lite"/>
    </source>
</evidence>
<evidence type="ECO:0000256" key="3">
    <source>
        <dbReference type="ARBA" id="ARBA00022490"/>
    </source>
</evidence>